<protein>
    <submittedName>
        <fullName evidence="1">Unnamed protein product</fullName>
    </submittedName>
</protein>
<evidence type="ECO:0000313" key="1">
    <source>
        <dbReference type="EMBL" id="GME91311.1"/>
    </source>
</evidence>
<gene>
    <name evidence="1" type="ORF">Cboi01_000225100</name>
</gene>
<accession>A0ACB5TN33</accession>
<evidence type="ECO:0000313" key="2">
    <source>
        <dbReference type="Proteomes" id="UP001165101"/>
    </source>
</evidence>
<name>A0ACB5TN33_CANBO</name>
<dbReference type="EMBL" id="BSXV01000976">
    <property type="protein sequence ID" value="GME91311.1"/>
    <property type="molecule type" value="Genomic_DNA"/>
</dbReference>
<organism evidence="1 2">
    <name type="scientific">Candida boidinii</name>
    <name type="common">Yeast</name>
    <dbReference type="NCBI Taxonomy" id="5477"/>
    <lineage>
        <taxon>Eukaryota</taxon>
        <taxon>Fungi</taxon>
        <taxon>Dikarya</taxon>
        <taxon>Ascomycota</taxon>
        <taxon>Saccharomycotina</taxon>
        <taxon>Pichiomycetes</taxon>
        <taxon>Pichiales</taxon>
        <taxon>Pichiaceae</taxon>
        <taxon>Ogataea</taxon>
        <taxon>Ogataea/Candida clade</taxon>
    </lineage>
</organism>
<dbReference type="Proteomes" id="UP001165101">
    <property type="component" value="Unassembled WGS sequence"/>
</dbReference>
<proteinExistence type="predicted"/>
<keyword evidence="2" id="KW-1185">Reference proteome</keyword>
<sequence>MSKGETEILEQSPLINWTIFQELLMMDEDEEGFAQSLVQTFVEQADTIFKDIDNILNANIANKSSSETTSTDTNTQEQSQQTSTETHESQLPSTTTQADSEDPLKKLSSLGHYLKGSAAALGLHKVQAECERIQNYGNKIPFDDYAPAQNAQTDQDWLNCIYEALNNAKIYYGESRKLLAEFFGAEI</sequence>
<reference evidence="1" key="1">
    <citation type="submission" date="2023-04" db="EMBL/GenBank/DDBJ databases">
        <title>Candida boidinii NBRC 1967.</title>
        <authorList>
            <person name="Ichikawa N."/>
            <person name="Sato H."/>
            <person name="Tonouchi N."/>
        </authorList>
    </citation>
    <scope>NUCLEOTIDE SEQUENCE</scope>
    <source>
        <strain evidence="1">NBRC 1967</strain>
    </source>
</reference>
<comment type="caution">
    <text evidence="1">The sequence shown here is derived from an EMBL/GenBank/DDBJ whole genome shotgun (WGS) entry which is preliminary data.</text>
</comment>